<accession>A0A4Y5Z225</accession>
<dbReference type="OrthoDB" id="8443920at2"/>
<dbReference type="InterPro" id="IPR001480">
    <property type="entry name" value="Bulb-type_lectin_dom"/>
</dbReference>
<dbReference type="SMART" id="SM00108">
    <property type="entry name" value="B_lectin"/>
    <property type="match status" value="1"/>
</dbReference>
<evidence type="ECO:0000259" key="1">
    <source>
        <dbReference type="PROSITE" id="PS50927"/>
    </source>
</evidence>
<feature type="domain" description="Bulb-type lectin" evidence="1">
    <location>
        <begin position="27"/>
        <end position="135"/>
    </location>
</feature>
<dbReference type="AlphaFoldDB" id="A0A4Y5Z225"/>
<dbReference type="RefSeq" id="WP_139980008.1">
    <property type="nucleotide sequence ID" value="NZ_CP041046.1"/>
</dbReference>
<keyword evidence="3" id="KW-1185">Reference proteome</keyword>
<dbReference type="Gene3D" id="2.90.10.10">
    <property type="entry name" value="Bulb-type lectin domain"/>
    <property type="match status" value="1"/>
</dbReference>
<dbReference type="PROSITE" id="PS50927">
    <property type="entry name" value="BULB_LECTIN"/>
    <property type="match status" value="1"/>
</dbReference>
<evidence type="ECO:0000313" key="3">
    <source>
        <dbReference type="Proteomes" id="UP000316093"/>
    </source>
</evidence>
<gene>
    <name evidence="2" type="ORF">FIV34_04275</name>
</gene>
<protein>
    <recommendedName>
        <fullName evidence="1">Bulb-type lectin domain-containing protein</fullName>
    </recommendedName>
</protein>
<dbReference type="EMBL" id="CP041046">
    <property type="protein sequence ID" value="QDE38473.1"/>
    <property type="molecule type" value="Genomic_DNA"/>
</dbReference>
<dbReference type="Proteomes" id="UP000316093">
    <property type="component" value="Chromosome"/>
</dbReference>
<dbReference type="InterPro" id="IPR036426">
    <property type="entry name" value="Bulb-type_lectin_dom_sf"/>
</dbReference>
<sequence>MTRTYLKAGLASAVTLAGLAHGDVAHAELLRAGQSISVNQRLYTDRNLHFVTLTDDGRLMLVRNDGRISWATNTRGSGAVIASMQTDGNFVIYNAQSQPVWSTGTWGPDRVFGVDPAGRVFVMKPTKKNRTKYLQATEAASLGAAGGKMEWNTPRTSFLPY</sequence>
<proteinExistence type="predicted"/>
<dbReference type="KEGG" id="lpy:FIV34_04275"/>
<reference evidence="2 3" key="1">
    <citation type="submission" date="2019-06" db="EMBL/GenBank/DDBJ databases">
        <title>A complete genome sequence for Luteibacter pinisoli MAH-14.</title>
        <authorList>
            <person name="Baltrus D.A."/>
        </authorList>
    </citation>
    <scope>NUCLEOTIDE SEQUENCE [LARGE SCALE GENOMIC DNA]</scope>
    <source>
        <strain evidence="2 3">MAH-14</strain>
    </source>
</reference>
<dbReference type="SUPFAM" id="SSF51110">
    <property type="entry name" value="alpha-D-mannose-specific plant lectins"/>
    <property type="match status" value="1"/>
</dbReference>
<name>A0A4Y5Z225_9GAMM</name>
<organism evidence="2 3">
    <name type="scientific">Luteibacter pinisoli</name>
    <dbReference type="NCBI Taxonomy" id="2589080"/>
    <lineage>
        <taxon>Bacteria</taxon>
        <taxon>Pseudomonadati</taxon>
        <taxon>Pseudomonadota</taxon>
        <taxon>Gammaproteobacteria</taxon>
        <taxon>Lysobacterales</taxon>
        <taxon>Rhodanobacteraceae</taxon>
        <taxon>Luteibacter</taxon>
    </lineage>
</organism>
<evidence type="ECO:0000313" key="2">
    <source>
        <dbReference type="EMBL" id="QDE38473.1"/>
    </source>
</evidence>